<comment type="caution">
    <text evidence="1">The sequence shown here is derived from an EMBL/GenBank/DDBJ whole genome shotgun (WGS) entry which is preliminary data.</text>
</comment>
<proteinExistence type="predicted"/>
<keyword evidence="2" id="KW-1185">Reference proteome</keyword>
<sequence length="75" mass="8791">MILCEWRDFTTDTETYTQKNFEELVNDEFEAMMFEGDEEIPAYVWTVNYVCLIKNGTRMIADISVTKIPRNPVCA</sequence>
<gene>
    <name evidence="1" type="ORF">ACFFHM_18625</name>
</gene>
<dbReference type="EMBL" id="JBHLUX010000077">
    <property type="protein sequence ID" value="MFC0472441.1"/>
    <property type="molecule type" value="Genomic_DNA"/>
</dbReference>
<dbReference type="RefSeq" id="WP_335963638.1">
    <property type="nucleotide sequence ID" value="NZ_JAXBLX010000057.1"/>
</dbReference>
<accession>A0ABV6KKS1</accession>
<name>A0ABV6KKS1_9BACI</name>
<dbReference type="Proteomes" id="UP001589838">
    <property type="component" value="Unassembled WGS sequence"/>
</dbReference>
<evidence type="ECO:0000313" key="1">
    <source>
        <dbReference type="EMBL" id="MFC0472441.1"/>
    </source>
</evidence>
<organism evidence="1 2">
    <name type="scientific">Halalkalibacter kiskunsagensis</name>
    <dbReference type="NCBI Taxonomy" id="1548599"/>
    <lineage>
        <taxon>Bacteria</taxon>
        <taxon>Bacillati</taxon>
        <taxon>Bacillota</taxon>
        <taxon>Bacilli</taxon>
        <taxon>Bacillales</taxon>
        <taxon>Bacillaceae</taxon>
        <taxon>Halalkalibacter</taxon>
    </lineage>
</organism>
<evidence type="ECO:0000313" key="2">
    <source>
        <dbReference type="Proteomes" id="UP001589838"/>
    </source>
</evidence>
<protein>
    <submittedName>
        <fullName evidence="1">Uncharacterized protein</fullName>
    </submittedName>
</protein>
<reference evidence="1 2" key="1">
    <citation type="submission" date="2024-09" db="EMBL/GenBank/DDBJ databases">
        <authorList>
            <person name="Sun Q."/>
            <person name="Mori K."/>
        </authorList>
    </citation>
    <scope>NUCLEOTIDE SEQUENCE [LARGE SCALE GENOMIC DNA]</scope>
    <source>
        <strain evidence="1 2">NCAIM B.02610</strain>
    </source>
</reference>